<dbReference type="InterPro" id="IPR036108">
    <property type="entry name" value="4pyrrol_syn_uPrphyn_synt_sf"/>
</dbReference>
<evidence type="ECO:0000313" key="3">
    <source>
        <dbReference type="Proteomes" id="UP000371041"/>
    </source>
</evidence>
<gene>
    <name evidence="2" type="ORF">GIY23_04610</name>
</gene>
<dbReference type="InterPro" id="IPR003754">
    <property type="entry name" value="4pyrrol_synth_uPrphyn_synth"/>
</dbReference>
<keyword evidence="3" id="KW-1185">Reference proteome</keyword>
<dbReference type="RefSeq" id="WP_154075516.1">
    <property type="nucleotide sequence ID" value="NZ_CP045929.1"/>
</dbReference>
<dbReference type="SUPFAM" id="SSF69618">
    <property type="entry name" value="HemD-like"/>
    <property type="match status" value="1"/>
</dbReference>
<dbReference type="EC" id="4.2.1.75" evidence="2"/>
<dbReference type="PANTHER" id="PTHR40082">
    <property type="entry name" value="BLR5956 PROTEIN"/>
    <property type="match status" value="1"/>
</dbReference>
<accession>A0A5Q3Q3J6</accession>
<dbReference type="NCBIfam" id="NF005568">
    <property type="entry name" value="PRK07239.1"/>
    <property type="match status" value="1"/>
</dbReference>
<keyword evidence="2" id="KW-0456">Lyase</keyword>
<dbReference type="GO" id="GO:0004852">
    <property type="term" value="F:uroporphyrinogen-III synthase activity"/>
    <property type="evidence" value="ECO:0007669"/>
    <property type="project" value="UniProtKB-EC"/>
</dbReference>
<evidence type="ECO:0000313" key="2">
    <source>
        <dbReference type="EMBL" id="QGK68913.1"/>
    </source>
</evidence>
<name>A0A5Q3Q3J6_9PSEU</name>
<reference evidence="3" key="1">
    <citation type="submission" date="2019-11" db="EMBL/GenBank/DDBJ databases">
        <title>The complete genome sequence of Saccharopolyspora sp. E2A.</title>
        <authorList>
            <person name="Zhang G."/>
        </authorList>
    </citation>
    <scope>NUCLEOTIDE SEQUENCE [LARGE SCALE GENOMIC DNA]</scope>
    <source>
        <strain evidence="3">E2A</strain>
    </source>
</reference>
<dbReference type="PANTHER" id="PTHR40082:SF1">
    <property type="entry name" value="BLR5956 PROTEIN"/>
    <property type="match status" value="1"/>
</dbReference>
<evidence type="ECO:0000259" key="1">
    <source>
        <dbReference type="Pfam" id="PF02602"/>
    </source>
</evidence>
<feature type="domain" description="Tetrapyrrole biosynthesis uroporphyrinogen III synthase" evidence="1">
    <location>
        <begin position="21"/>
        <end position="262"/>
    </location>
</feature>
<dbReference type="EMBL" id="CP045929">
    <property type="protein sequence ID" value="QGK68913.1"/>
    <property type="molecule type" value="Genomic_DNA"/>
</dbReference>
<proteinExistence type="predicted"/>
<dbReference type="InterPro" id="IPR039793">
    <property type="entry name" value="UROS/Hem4"/>
</dbReference>
<dbReference type="KEGG" id="sace:GIY23_04610"/>
<dbReference type="Gene3D" id="3.40.50.10090">
    <property type="match status" value="2"/>
</dbReference>
<sequence length="273" mass="28468">MSENLPLSGVTVGLTAERKADEFAALLTRRGAHVVLGPSMHTVPLPEDGELAAATTDVLSGPVDVVVAVTGVGFRGWVEAADHNGVGDRLRESLGSATLLARGAKARGAVRGVGLADPWTAPTEESSEILEYLLAGGVSGKRVVVQVHGDPMTEFRERLTQAGAEVVAVPVYRWTDPVDLAPLDALIDAVIAGEVDALPFTSAPAAANLFGRADRTERGAALRQAMRERVLVASVGPVTAKPLEAEGVPYSMSERARTASLVTLLETRLPSPG</sequence>
<dbReference type="GO" id="GO:0006780">
    <property type="term" value="P:uroporphyrinogen III biosynthetic process"/>
    <property type="evidence" value="ECO:0007669"/>
    <property type="project" value="InterPro"/>
</dbReference>
<organism evidence="2 3">
    <name type="scientific">Allosaccharopolyspora coralli</name>
    <dbReference type="NCBI Taxonomy" id="2665642"/>
    <lineage>
        <taxon>Bacteria</taxon>
        <taxon>Bacillati</taxon>
        <taxon>Actinomycetota</taxon>
        <taxon>Actinomycetes</taxon>
        <taxon>Pseudonocardiales</taxon>
        <taxon>Pseudonocardiaceae</taxon>
        <taxon>Allosaccharopolyspora</taxon>
    </lineage>
</organism>
<dbReference type="AlphaFoldDB" id="A0A5Q3Q3J6"/>
<protein>
    <submittedName>
        <fullName evidence="2">Uroporphyrinogen-III synthase</fullName>
        <ecNumber evidence="2">4.2.1.75</ecNumber>
    </submittedName>
</protein>
<dbReference type="Proteomes" id="UP000371041">
    <property type="component" value="Chromosome"/>
</dbReference>
<dbReference type="Pfam" id="PF02602">
    <property type="entry name" value="HEM4"/>
    <property type="match status" value="1"/>
</dbReference>
<dbReference type="CDD" id="cd06578">
    <property type="entry name" value="HemD"/>
    <property type="match status" value="1"/>
</dbReference>